<dbReference type="VEuPathDB" id="FungiDB:SeMB42_g01911"/>
<accession>A0A507CVW9</accession>
<proteinExistence type="predicted"/>
<comment type="caution">
    <text evidence="2">The sequence shown here is derived from an EMBL/GenBank/DDBJ whole genome shotgun (WGS) entry which is preliminary data.</text>
</comment>
<evidence type="ECO:0000313" key="3">
    <source>
        <dbReference type="Proteomes" id="UP000320475"/>
    </source>
</evidence>
<dbReference type="OrthoDB" id="2130525at2759"/>
<keyword evidence="1" id="KW-0812">Transmembrane</keyword>
<gene>
    <name evidence="2" type="ORF">SeLEV6574_g05156</name>
</gene>
<keyword evidence="1" id="KW-1133">Transmembrane helix</keyword>
<name>A0A507CVW9_9FUNG</name>
<reference evidence="2 3" key="1">
    <citation type="journal article" date="2019" name="Sci. Rep.">
        <title>Comparative genomics of chytrid fungi reveal insights into the obligate biotrophic and pathogenic lifestyle of Synchytrium endobioticum.</title>
        <authorList>
            <person name="van de Vossenberg B.T.L.H."/>
            <person name="Warris S."/>
            <person name="Nguyen H.D.T."/>
            <person name="van Gent-Pelzer M.P.E."/>
            <person name="Joly D.L."/>
            <person name="van de Geest H.C."/>
            <person name="Bonants P.J.M."/>
            <person name="Smith D.S."/>
            <person name="Levesque C.A."/>
            <person name="van der Lee T.A.J."/>
        </authorList>
    </citation>
    <scope>NUCLEOTIDE SEQUENCE [LARGE SCALE GENOMIC DNA]</scope>
    <source>
        <strain evidence="2 3">LEV6574</strain>
    </source>
</reference>
<dbReference type="Proteomes" id="UP000320475">
    <property type="component" value="Unassembled WGS sequence"/>
</dbReference>
<evidence type="ECO:0000313" key="2">
    <source>
        <dbReference type="EMBL" id="TPX43268.1"/>
    </source>
</evidence>
<protein>
    <submittedName>
        <fullName evidence="2">Uncharacterized protein</fullName>
    </submittedName>
</protein>
<dbReference type="EMBL" id="QEAM01000231">
    <property type="protein sequence ID" value="TPX43268.1"/>
    <property type="molecule type" value="Genomic_DNA"/>
</dbReference>
<dbReference type="AlphaFoldDB" id="A0A507CVW9"/>
<sequence length="284" mass="32844">MHCYVSIFRNRITQLCLSIGSSYILTVLWLVTGSVTNALTTKGIRARLYRPADDQLAYYDPCYEEQTLIVYMLFKLRERALQLESQISTNPLLWARRSKDYNPTESESPQGSMPPITEFTYFENSKDESKYRPIEADWVFGPLGKAESSRLISRQQCHKYSSYRKYDDDSNNRLALSRDLHGFYNGLNTQLPVMNITVSSVSEQPQVDGRYVVELLVEVLNKSYRNIIFPRLKPGPTIIYSSTLVAKSSVLVLNPTVFKTWIHWKSKQIDKTRRDYHDIISAVD</sequence>
<organism evidence="2 3">
    <name type="scientific">Synchytrium endobioticum</name>
    <dbReference type="NCBI Taxonomy" id="286115"/>
    <lineage>
        <taxon>Eukaryota</taxon>
        <taxon>Fungi</taxon>
        <taxon>Fungi incertae sedis</taxon>
        <taxon>Chytridiomycota</taxon>
        <taxon>Chytridiomycota incertae sedis</taxon>
        <taxon>Chytridiomycetes</taxon>
        <taxon>Synchytriales</taxon>
        <taxon>Synchytriaceae</taxon>
        <taxon>Synchytrium</taxon>
    </lineage>
</organism>
<feature type="transmembrane region" description="Helical" evidence="1">
    <location>
        <begin position="12"/>
        <end position="31"/>
    </location>
</feature>
<evidence type="ECO:0000256" key="1">
    <source>
        <dbReference type="SAM" id="Phobius"/>
    </source>
</evidence>
<keyword evidence="1" id="KW-0472">Membrane</keyword>